<dbReference type="SUPFAM" id="SSF53850">
    <property type="entry name" value="Periplasmic binding protein-like II"/>
    <property type="match status" value="1"/>
</dbReference>
<dbReference type="Proteomes" id="UP000436181">
    <property type="component" value="Unassembled WGS sequence"/>
</dbReference>
<name>A0ABQ6VDJ8_9CORY</name>
<dbReference type="Pfam" id="PF13379">
    <property type="entry name" value="NMT1_2"/>
    <property type="match status" value="1"/>
</dbReference>
<reference evidence="4 5" key="1">
    <citation type="submission" date="2019-10" db="EMBL/GenBank/DDBJ databases">
        <title>Corynebacterium sp novel species isolated from the respiratory tract of Marmot.</title>
        <authorList>
            <person name="Zhang G."/>
        </authorList>
    </citation>
    <scope>NUCLEOTIDE SEQUENCE [LARGE SCALE GENOMIC DNA]</scope>
    <source>
        <strain evidence="4 5">336</strain>
    </source>
</reference>
<evidence type="ECO:0000256" key="2">
    <source>
        <dbReference type="ARBA" id="ARBA00010742"/>
    </source>
</evidence>
<dbReference type="PANTHER" id="PTHR30024">
    <property type="entry name" value="ALIPHATIC SULFONATES-BINDING PROTEIN-RELATED"/>
    <property type="match status" value="1"/>
</dbReference>
<dbReference type="RefSeq" id="WP_151844830.1">
    <property type="nucleotide sequence ID" value="NZ_WBZJ01000004.1"/>
</dbReference>
<comment type="similarity">
    <text evidence="2">Belongs to the bacterial solute-binding protein SsuA/TauA family.</text>
</comment>
<evidence type="ECO:0000256" key="3">
    <source>
        <dbReference type="ARBA" id="ARBA00022729"/>
    </source>
</evidence>
<evidence type="ECO:0000256" key="1">
    <source>
        <dbReference type="ARBA" id="ARBA00004418"/>
    </source>
</evidence>
<dbReference type="Gene3D" id="3.40.190.10">
    <property type="entry name" value="Periplasmic binding protein-like II"/>
    <property type="match status" value="2"/>
</dbReference>
<evidence type="ECO:0000313" key="4">
    <source>
        <dbReference type="EMBL" id="KAB3519182.1"/>
    </source>
</evidence>
<keyword evidence="3" id="KW-0732">Signal</keyword>
<dbReference type="PANTHER" id="PTHR30024:SF47">
    <property type="entry name" value="TAURINE-BINDING PERIPLASMIC PROTEIN"/>
    <property type="match status" value="1"/>
</dbReference>
<comment type="subcellular location">
    <subcellularLocation>
        <location evidence="1">Periplasm</location>
    </subcellularLocation>
</comment>
<gene>
    <name evidence="4" type="ORF">F8377_09300</name>
</gene>
<protein>
    <submittedName>
        <fullName evidence="4">Taurine ABC transporter substrate-binding protein</fullName>
    </submittedName>
</protein>
<comment type="caution">
    <text evidence="4">The sequence shown here is derived from an EMBL/GenBank/DDBJ whole genome shotgun (WGS) entry which is preliminary data.</text>
</comment>
<evidence type="ECO:0000313" key="5">
    <source>
        <dbReference type="Proteomes" id="UP000436181"/>
    </source>
</evidence>
<sequence>MNHAKNTSIKPAAWKVSLATMVAAGTVFTQTACVGGPATPKASASECPVHVNEDSATLRIAYLGSPLQDLYVYDQGYLDACLPNVDVQWARYPTGQDIVQGFAAQSVDVGGLGSTPAAKALSSPLDLDVLVPRVNTIVGSTEALVAKNAKSIKDLKGKKIAVPFSSTSHYSLLKALEDAGLDPSRDVTITNISPDKLPAAWSSADIEAAYVWDPTLQTLKEHGGHVVLTSEDVAKLGAPTFNVTMVSRPWAETHAGVLDTWLKLQDYVTTKAADADPGYVEAVSIQSGMKVEDGQRQVTGQEYIPGNRQPEELKSLGHALYDTADFLSQQSEVSGAHEEKKYVDATTQWPFYRDTFGKKSADQKSDDKR</sequence>
<keyword evidence="5" id="KW-1185">Reference proteome</keyword>
<proteinExistence type="inferred from homology"/>
<accession>A0ABQ6VDJ8</accession>
<dbReference type="EMBL" id="WBZJ01000004">
    <property type="protein sequence ID" value="KAB3519182.1"/>
    <property type="molecule type" value="Genomic_DNA"/>
</dbReference>
<organism evidence="4 5">
    <name type="scientific">Corynebacterium zhongnanshanii</name>
    <dbReference type="NCBI Taxonomy" id="2768834"/>
    <lineage>
        <taxon>Bacteria</taxon>
        <taxon>Bacillati</taxon>
        <taxon>Actinomycetota</taxon>
        <taxon>Actinomycetes</taxon>
        <taxon>Mycobacteriales</taxon>
        <taxon>Corynebacteriaceae</taxon>
        <taxon>Corynebacterium</taxon>
    </lineage>
</organism>